<accession>A0A3E1Y8G6</accession>
<dbReference type="GO" id="GO:0000976">
    <property type="term" value="F:transcription cis-regulatory region binding"/>
    <property type="evidence" value="ECO:0007669"/>
    <property type="project" value="TreeGrafter"/>
</dbReference>
<dbReference type="InterPro" id="IPR028082">
    <property type="entry name" value="Peripla_BP_I"/>
</dbReference>
<keyword evidence="3" id="KW-0238">DNA-binding</keyword>
<feature type="domain" description="HTH lacI-type" evidence="5">
    <location>
        <begin position="5"/>
        <end position="62"/>
    </location>
</feature>
<keyword evidence="2" id="KW-0805">Transcription regulation</keyword>
<dbReference type="OrthoDB" id="9803256at2"/>
<dbReference type="SUPFAM" id="SSF47413">
    <property type="entry name" value="lambda repressor-like DNA-binding domains"/>
    <property type="match status" value="1"/>
</dbReference>
<dbReference type="PROSITE" id="PS50932">
    <property type="entry name" value="HTH_LACI_2"/>
    <property type="match status" value="1"/>
</dbReference>
<dbReference type="CDD" id="cd01392">
    <property type="entry name" value="HTH_LacI"/>
    <property type="match status" value="1"/>
</dbReference>
<dbReference type="PANTHER" id="PTHR30146:SF148">
    <property type="entry name" value="HTH-TYPE TRANSCRIPTIONAL REPRESSOR PURR-RELATED"/>
    <property type="match status" value="1"/>
</dbReference>
<organism evidence="6 7">
    <name type="scientific">Chitinophaga silvatica</name>
    <dbReference type="NCBI Taxonomy" id="2282649"/>
    <lineage>
        <taxon>Bacteria</taxon>
        <taxon>Pseudomonadati</taxon>
        <taxon>Bacteroidota</taxon>
        <taxon>Chitinophagia</taxon>
        <taxon>Chitinophagales</taxon>
        <taxon>Chitinophagaceae</taxon>
        <taxon>Chitinophaga</taxon>
    </lineage>
</organism>
<dbReference type="Gene3D" id="3.40.50.2300">
    <property type="match status" value="2"/>
</dbReference>
<keyword evidence="4" id="KW-0804">Transcription</keyword>
<evidence type="ECO:0000256" key="3">
    <source>
        <dbReference type="ARBA" id="ARBA00023125"/>
    </source>
</evidence>
<dbReference type="InterPro" id="IPR046335">
    <property type="entry name" value="LacI/GalR-like_sensor"/>
</dbReference>
<reference evidence="6 7" key="1">
    <citation type="submission" date="2018-07" db="EMBL/GenBank/DDBJ databases">
        <title>Chitinophaga K2CV101002-2 sp. nov., isolated from a monsoon evergreen broad-leaved forest soil.</title>
        <authorList>
            <person name="Lv Y."/>
        </authorList>
    </citation>
    <scope>NUCLEOTIDE SEQUENCE [LARGE SCALE GENOMIC DNA]</scope>
    <source>
        <strain evidence="6 7">GDMCC 1.1288</strain>
    </source>
</reference>
<dbReference type="InterPro" id="IPR010982">
    <property type="entry name" value="Lambda_DNA-bd_dom_sf"/>
</dbReference>
<dbReference type="Proteomes" id="UP000260644">
    <property type="component" value="Unassembled WGS sequence"/>
</dbReference>
<dbReference type="InterPro" id="IPR000843">
    <property type="entry name" value="HTH_LacI"/>
</dbReference>
<evidence type="ECO:0000256" key="1">
    <source>
        <dbReference type="ARBA" id="ARBA00022491"/>
    </source>
</evidence>
<name>A0A3E1Y8G6_9BACT</name>
<dbReference type="EMBL" id="QPMM01000007">
    <property type="protein sequence ID" value="RFS21718.1"/>
    <property type="molecule type" value="Genomic_DNA"/>
</dbReference>
<evidence type="ECO:0000313" key="6">
    <source>
        <dbReference type="EMBL" id="RFS21718.1"/>
    </source>
</evidence>
<dbReference type="CDD" id="cd19977">
    <property type="entry name" value="PBP1_EndR-like"/>
    <property type="match status" value="1"/>
</dbReference>
<keyword evidence="1" id="KW-0678">Repressor</keyword>
<dbReference type="SMART" id="SM00354">
    <property type="entry name" value="HTH_LACI"/>
    <property type="match status" value="1"/>
</dbReference>
<protein>
    <submittedName>
        <fullName evidence="6">LacI family transcriptional regulator</fullName>
    </submittedName>
</protein>
<dbReference type="RefSeq" id="WP_116976262.1">
    <property type="nucleotide sequence ID" value="NZ_QPMM01000007.1"/>
</dbReference>
<proteinExistence type="predicted"/>
<dbReference type="Pfam" id="PF00356">
    <property type="entry name" value="LacI"/>
    <property type="match status" value="1"/>
</dbReference>
<dbReference type="Gene3D" id="1.10.260.40">
    <property type="entry name" value="lambda repressor-like DNA-binding domains"/>
    <property type="match status" value="1"/>
</dbReference>
<dbReference type="GO" id="GO:0003700">
    <property type="term" value="F:DNA-binding transcription factor activity"/>
    <property type="evidence" value="ECO:0007669"/>
    <property type="project" value="TreeGrafter"/>
</dbReference>
<keyword evidence="7" id="KW-1185">Reference proteome</keyword>
<gene>
    <name evidence="6" type="ORF">DVR12_13735</name>
</gene>
<comment type="caution">
    <text evidence="6">The sequence shown here is derived from an EMBL/GenBank/DDBJ whole genome shotgun (WGS) entry which is preliminary data.</text>
</comment>
<dbReference type="Pfam" id="PF13377">
    <property type="entry name" value="Peripla_BP_3"/>
    <property type="match status" value="1"/>
</dbReference>
<evidence type="ECO:0000313" key="7">
    <source>
        <dbReference type="Proteomes" id="UP000260644"/>
    </source>
</evidence>
<dbReference type="SUPFAM" id="SSF53822">
    <property type="entry name" value="Periplasmic binding protein-like I"/>
    <property type="match status" value="1"/>
</dbReference>
<evidence type="ECO:0000259" key="5">
    <source>
        <dbReference type="PROSITE" id="PS50932"/>
    </source>
</evidence>
<evidence type="ECO:0000256" key="4">
    <source>
        <dbReference type="ARBA" id="ARBA00023163"/>
    </source>
</evidence>
<sequence>MKKKVALKDIAKELGVSTALVSYVMNNQEVEKGVNKESAKKIREAAARLNYRPNQIAKSLKINKTYTIGLVVADIAYRFTTGITRAIEAEAKKNKYTVIFGSSDENSDKFQELVNVLINRQVDGLILVPVENSEKEIELLQKNDVPFVLIDRYFPGLDTNLVAIDNHKAAYQCTMHLIKNNYKRPAFVNYKTKLFHLQERKYGYEQALKDSGIKLNESLVIEVREKHLEEDIKKGIKQLTSAGADSVFFATDILAIQGLKNINALKIKVPKELGVVSFDESEAFELFNCPITHGRQPIVEIGKQAVATLLDLINNNRVKRKIILESDFVQGESCGEA</sequence>
<dbReference type="PANTHER" id="PTHR30146">
    <property type="entry name" value="LACI-RELATED TRANSCRIPTIONAL REPRESSOR"/>
    <property type="match status" value="1"/>
</dbReference>
<dbReference type="AlphaFoldDB" id="A0A3E1Y8G6"/>
<evidence type="ECO:0000256" key="2">
    <source>
        <dbReference type="ARBA" id="ARBA00023015"/>
    </source>
</evidence>